<dbReference type="Proteomes" id="UP000033558">
    <property type="component" value="Unassembled WGS sequence"/>
</dbReference>
<dbReference type="SUPFAM" id="SSF64376">
    <property type="entry name" value="YlxR-like"/>
    <property type="match status" value="1"/>
</dbReference>
<dbReference type="HOGENOM" id="CLU_147970_2_1_9"/>
<dbReference type="PATRIC" id="fig|1218492.5.peg.852"/>
<dbReference type="InterPro" id="IPR035931">
    <property type="entry name" value="YlxR-like_sf"/>
</dbReference>
<dbReference type="PANTHER" id="PTHR34215">
    <property type="entry name" value="BLL0784 PROTEIN"/>
    <property type="match status" value="1"/>
</dbReference>
<dbReference type="InterPro" id="IPR037465">
    <property type="entry name" value="YlxR"/>
</dbReference>
<comment type="caution">
    <text evidence="2">The sequence shown here is derived from an EMBL/GenBank/DDBJ whole genome shotgun (WGS) entry which is preliminary data.</text>
</comment>
<accession>A0A0F4LY86</accession>
<dbReference type="EMBL" id="JXJQ01000006">
    <property type="protein sequence ID" value="KJY62501.1"/>
    <property type="molecule type" value="Genomic_DNA"/>
</dbReference>
<dbReference type="Pfam" id="PF04296">
    <property type="entry name" value="YlxR"/>
    <property type="match status" value="1"/>
</dbReference>
<dbReference type="STRING" id="1218492.JG30_07160"/>
<evidence type="ECO:0000313" key="2">
    <source>
        <dbReference type="EMBL" id="KJY62501.1"/>
    </source>
</evidence>
<dbReference type="NCBIfam" id="NF047356">
    <property type="entry name" value="RNA_bind_RnpM"/>
    <property type="match status" value="1"/>
</dbReference>
<organism evidence="2 3">
    <name type="scientific">Bombilactobacillus mellifer</name>
    <dbReference type="NCBI Taxonomy" id="1218492"/>
    <lineage>
        <taxon>Bacteria</taxon>
        <taxon>Bacillati</taxon>
        <taxon>Bacillota</taxon>
        <taxon>Bacilli</taxon>
        <taxon>Lactobacillales</taxon>
        <taxon>Lactobacillaceae</taxon>
        <taxon>Bombilactobacillus</taxon>
    </lineage>
</organism>
<dbReference type="InterPro" id="IPR007393">
    <property type="entry name" value="YlxR_dom"/>
</dbReference>
<evidence type="ECO:0000313" key="3">
    <source>
        <dbReference type="Proteomes" id="UP000033558"/>
    </source>
</evidence>
<protein>
    <submittedName>
        <fullName evidence="2">Nucleic-acid-binding protein implicated in transcription termination</fullName>
    </submittedName>
</protein>
<evidence type="ECO:0000259" key="1">
    <source>
        <dbReference type="Pfam" id="PF04296"/>
    </source>
</evidence>
<proteinExistence type="predicted"/>
<dbReference type="AlphaFoldDB" id="A0A0F4LY86"/>
<dbReference type="Gene3D" id="3.30.1230.10">
    <property type="entry name" value="YlxR-like"/>
    <property type="match status" value="1"/>
</dbReference>
<gene>
    <name evidence="2" type="ORF">JG30_07160</name>
</gene>
<reference evidence="2 3" key="1">
    <citation type="submission" date="2015-01" db="EMBL/GenBank/DDBJ databases">
        <title>Comparative genomics of the lactic acid bacteria isolated from the honey bee gut.</title>
        <authorList>
            <person name="Ellegaard K.M."/>
            <person name="Tamarit D."/>
            <person name="Javelind E."/>
            <person name="Olofsson T."/>
            <person name="Andersson S.G."/>
            <person name="Vasquez A."/>
        </authorList>
    </citation>
    <scope>NUCLEOTIDE SEQUENCE [LARGE SCALE GENOMIC DNA]</scope>
    <source>
        <strain evidence="2 3">Bin4</strain>
    </source>
</reference>
<name>A0A0F4LY86_9LACO</name>
<feature type="domain" description="YlxR" evidence="1">
    <location>
        <begin position="11"/>
        <end position="83"/>
    </location>
</feature>
<dbReference type="CDD" id="cd00279">
    <property type="entry name" value="YlxR"/>
    <property type="match status" value="1"/>
</dbReference>
<dbReference type="PANTHER" id="PTHR34215:SF1">
    <property type="entry name" value="YLXR DOMAIN-CONTAINING PROTEIN"/>
    <property type="match status" value="1"/>
</dbReference>
<keyword evidence="3" id="KW-1185">Reference proteome</keyword>
<sequence>MTLKQRKVPMRKDVLTNEMAPKRLLVRIVKNKEGQVSLDPTGKKPGRGAYVGLNAAAVKQAQQKHSLDKILETKLSDDFYQELYDYVEHQQARFDLFGELGKKH</sequence>